<dbReference type="Proteomes" id="UP000515156">
    <property type="component" value="Chromosome 9"/>
</dbReference>
<feature type="domain" description="Alpha-ketoglutarate-dependent dioxygenase AlkB-like" evidence="35">
    <location>
        <begin position="134"/>
        <end position="330"/>
    </location>
</feature>
<keyword evidence="4" id="KW-0227">DNA damage</keyword>
<comment type="catalytic activity">
    <reaction evidence="19">
        <text>N(1)-methyladenosine(58) in tRNA + 2-oxoglutarate + O2 = adenosine(58) in tRNA + formaldehyde + succinate + CO2</text>
        <dbReference type="Rhea" id="RHEA:79019"/>
        <dbReference type="Rhea" id="RHEA-COMP:10365"/>
        <dbReference type="Rhea" id="RHEA-COMP:10366"/>
        <dbReference type="ChEBI" id="CHEBI:15379"/>
        <dbReference type="ChEBI" id="CHEBI:16526"/>
        <dbReference type="ChEBI" id="CHEBI:16810"/>
        <dbReference type="ChEBI" id="CHEBI:16842"/>
        <dbReference type="ChEBI" id="CHEBI:30031"/>
        <dbReference type="ChEBI" id="CHEBI:74411"/>
        <dbReference type="ChEBI" id="CHEBI:74491"/>
    </reaction>
</comment>
<feature type="region of interest" description="Disordered" evidence="34">
    <location>
        <begin position="352"/>
        <end position="374"/>
    </location>
</feature>
<dbReference type="EC" id="1.14.11.33" evidence="24"/>
<dbReference type="GO" id="GO:1990983">
    <property type="term" value="P:regulation of translational initiation by tRNA modification"/>
    <property type="evidence" value="ECO:0007669"/>
    <property type="project" value="UniProtKB-ARBA"/>
</dbReference>
<organism evidence="36 37">
    <name type="scientific">Microcaecilia unicolor</name>
    <dbReference type="NCBI Taxonomy" id="1415580"/>
    <lineage>
        <taxon>Eukaryota</taxon>
        <taxon>Metazoa</taxon>
        <taxon>Chordata</taxon>
        <taxon>Craniata</taxon>
        <taxon>Vertebrata</taxon>
        <taxon>Euteleostomi</taxon>
        <taxon>Amphibia</taxon>
        <taxon>Gymnophiona</taxon>
        <taxon>Siphonopidae</taxon>
        <taxon>Microcaecilia</taxon>
    </lineage>
</organism>
<comment type="catalytic activity">
    <reaction evidence="18">
        <text>5-methylcytidine(34) in mitochondrial tRNA(Met) + 2 2-oxoglutarate + 2 O2 = 5-formylcytidine(34) in mitochondrial tRNA(Met) + 2 succinate + 2 CO2 + H2O</text>
        <dbReference type="Rhea" id="RHEA:54144"/>
        <dbReference type="Rhea" id="RHEA-COMP:13808"/>
        <dbReference type="Rhea" id="RHEA-COMP:13809"/>
        <dbReference type="ChEBI" id="CHEBI:15377"/>
        <dbReference type="ChEBI" id="CHEBI:15379"/>
        <dbReference type="ChEBI" id="CHEBI:16526"/>
        <dbReference type="ChEBI" id="CHEBI:16810"/>
        <dbReference type="ChEBI" id="CHEBI:30031"/>
        <dbReference type="ChEBI" id="CHEBI:74483"/>
        <dbReference type="ChEBI" id="CHEBI:138075"/>
    </reaction>
</comment>
<dbReference type="GO" id="GO:0035515">
    <property type="term" value="F:oxidative RNA demethylase activity"/>
    <property type="evidence" value="ECO:0007669"/>
    <property type="project" value="TreeGrafter"/>
</dbReference>
<dbReference type="GeneID" id="115477586"/>
<proteinExistence type="predicted"/>
<dbReference type="OrthoDB" id="6614653at2759"/>
<dbReference type="GO" id="GO:0008198">
    <property type="term" value="F:ferrous iron binding"/>
    <property type="evidence" value="ECO:0007669"/>
    <property type="project" value="TreeGrafter"/>
</dbReference>
<evidence type="ECO:0000256" key="30">
    <source>
        <dbReference type="ARBA" id="ARBA00080338"/>
    </source>
</evidence>
<keyword evidence="10" id="KW-0805">Transcription regulation</keyword>
<dbReference type="KEGG" id="muo:115477586"/>
<evidence type="ECO:0000256" key="21">
    <source>
        <dbReference type="ARBA" id="ARBA00052866"/>
    </source>
</evidence>
<comment type="catalytic activity">
    <reaction evidence="21">
        <text>an N(6)-methyl-2'-deoxyadenosine in DNA + 2-oxoglutarate + O2 = a 2'-deoxyadenosine in DNA + formaldehyde + succinate + CO2</text>
        <dbReference type="Rhea" id="RHEA:49524"/>
        <dbReference type="Rhea" id="RHEA-COMP:12418"/>
        <dbReference type="Rhea" id="RHEA-COMP:12419"/>
        <dbReference type="ChEBI" id="CHEBI:15379"/>
        <dbReference type="ChEBI" id="CHEBI:16526"/>
        <dbReference type="ChEBI" id="CHEBI:16810"/>
        <dbReference type="ChEBI" id="CHEBI:16842"/>
        <dbReference type="ChEBI" id="CHEBI:30031"/>
        <dbReference type="ChEBI" id="CHEBI:90615"/>
        <dbReference type="ChEBI" id="CHEBI:90616"/>
        <dbReference type="EC" id="1.14.11.51"/>
    </reaction>
</comment>
<keyword evidence="3 33" id="KW-0479">Metal-binding</keyword>
<dbReference type="RefSeq" id="XP_030070423.1">
    <property type="nucleotide sequence ID" value="XM_030214563.1"/>
</dbReference>
<dbReference type="PANTHER" id="PTHR16557:SF2">
    <property type="entry name" value="NUCLEIC ACID DIOXYGENASE ALKBH1"/>
    <property type="match status" value="1"/>
</dbReference>
<evidence type="ECO:0000256" key="34">
    <source>
        <dbReference type="SAM" id="MobiDB-lite"/>
    </source>
</evidence>
<evidence type="ECO:0000256" key="2">
    <source>
        <dbReference type="ARBA" id="ARBA00012720"/>
    </source>
</evidence>
<dbReference type="Gene3D" id="2.60.120.590">
    <property type="entry name" value="Alpha-ketoglutarate-dependent dioxygenase AlkB-like"/>
    <property type="match status" value="1"/>
</dbReference>
<keyword evidence="12" id="KW-0234">DNA repair</keyword>
<comment type="catalytic activity">
    <reaction evidence="17">
        <text>a methylated nucleobase within DNA + 2-oxoglutarate + O2 = a nucleobase within DNA + formaldehyde + succinate + CO2</text>
        <dbReference type="Rhea" id="RHEA:30299"/>
        <dbReference type="Rhea" id="RHEA-COMP:12192"/>
        <dbReference type="Rhea" id="RHEA-COMP:12193"/>
        <dbReference type="ChEBI" id="CHEBI:15379"/>
        <dbReference type="ChEBI" id="CHEBI:16526"/>
        <dbReference type="ChEBI" id="CHEBI:16810"/>
        <dbReference type="ChEBI" id="CHEBI:16842"/>
        <dbReference type="ChEBI" id="CHEBI:30031"/>
        <dbReference type="ChEBI" id="CHEBI:32875"/>
        <dbReference type="ChEBI" id="CHEBI:64428"/>
        <dbReference type="EC" id="1.14.11.33"/>
    </reaction>
</comment>
<sequence>MAVPVLSPVEDAFRRLFKLYRRKQPLAELSGVLDFNRLEVNGSIAKVHPAKLNQSSVSDQDTQSAGLQPISKWKAYGLEGYPGFVFISNPFLPGCQHHWVKQCLKLYPQKPNICNLDMHMTSEETSDLWGKSREQLRHKGSRKRESRSLLEKLRWVTLGYHYNWDTKRYSSDHRSPFPTDLAALSEHVAAACGFSNFKAEAGILNYYHFDSSLGIHVDESELDLSQPLLSFSFGHSSIFLLGGLKREETPLPMFMHSGDIMVMSGISRLLHHAVPRIVPCPEGMALPYCLTLSVSEDFPIGSSIIDPCSEVDWETCVAYLHDSRINMTVRQVLGAGQTFPTQPNQETCTWKGCEGSPQQDSEGTGKRLKVTDSS</sequence>
<dbReference type="EC" id="4.2.99.18" evidence="2"/>
<keyword evidence="36" id="KW-1185">Reference proteome</keyword>
<keyword evidence="13" id="KW-0456">Lyase</keyword>
<evidence type="ECO:0000256" key="19">
    <source>
        <dbReference type="ARBA" id="ARBA00052138"/>
    </source>
</evidence>
<dbReference type="PANTHER" id="PTHR16557">
    <property type="entry name" value="ALKYLATED DNA REPAIR PROTEIN ALKB-RELATED"/>
    <property type="match status" value="1"/>
</dbReference>
<evidence type="ECO:0000256" key="28">
    <source>
        <dbReference type="ARBA" id="ARBA00077991"/>
    </source>
</evidence>
<evidence type="ECO:0000256" key="11">
    <source>
        <dbReference type="ARBA" id="ARBA00023163"/>
    </source>
</evidence>
<evidence type="ECO:0000256" key="26">
    <source>
        <dbReference type="ARBA" id="ARBA00076476"/>
    </source>
</evidence>
<evidence type="ECO:0000256" key="9">
    <source>
        <dbReference type="ARBA" id="ARBA00023004"/>
    </source>
</evidence>
<dbReference type="AlphaFoldDB" id="A0A6P7YZP4"/>
<evidence type="ECO:0000256" key="3">
    <source>
        <dbReference type="ARBA" id="ARBA00022723"/>
    </source>
</evidence>
<evidence type="ECO:0000313" key="37">
    <source>
        <dbReference type="RefSeq" id="XP_030070423.1"/>
    </source>
</evidence>
<dbReference type="InterPro" id="IPR004574">
    <property type="entry name" value="Alkb"/>
</dbReference>
<dbReference type="SUPFAM" id="SSF51197">
    <property type="entry name" value="Clavaminate synthase-like"/>
    <property type="match status" value="1"/>
</dbReference>
<dbReference type="GO" id="GO:0035513">
    <property type="term" value="P:oxidative RNA demethylation"/>
    <property type="evidence" value="ECO:0007669"/>
    <property type="project" value="TreeGrafter"/>
</dbReference>
<evidence type="ECO:0000256" key="33">
    <source>
        <dbReference type="PIRSR" id="PIRSR604574-2"/>
    </source>
</evidence>
<dbReference type="GO" id="GO:0042245">
    <property type="term" value="P:RNA repair"/>
    <property type="evidence" value="ECO:0007669"/>
    <property type="project" value="UniProtKB-KW"/>
</dbReference>
<feature type="binding site" evidence="33">
    <location>
        <position position="216"/>
    </location>
    <ligand>
        <name>Fe cation</name>
        <dbReference type="ChEBI" id="CHEBI:24875"/>
        <note>catalytic</note>
    </ligand>
</feature>
<dbReference type="InterPro" id="IPR027450">
    <property type="entry name" value="AlkB-like"/>
</dbReference>
<evidence type="ECO:0000256" key="1">
    <source>
        <dbReference type="ARBA" id="ARBA00004123"/>
    </source>
</evidence>
<comment type="catalytic activity">
    <reaction evidence="20">
        <text>an N(3)-methylcytidine in mRNA + 2-oxoglutarate + O2 = a cytidine in mRNA + formaldehyde + succinate + CO2</text>
        <dbReference type="Rhea" id="RHEA:60920"/>
        <dbReference type="Rhea" id="RHEA-COMP:15145"/>
        <dbReference type="Rhea" id="RHEA-COMP:15713"/>
        <dbReference type="ChEBI" id="CHEBI:15379"/>
        <dbReference type="ChEBI" id="CHEBI:16526"/>
        <dbReference type="ChEBI" id="CHEBI:16810"/>
        <dbReference type="ChEBI" id="CHEBI:16842"/>
        <dbReference type="ChEBI" id="CHEBI:30031"/>
        <dbReference type="ChEBI" id="CHEBI:74894"/>
        <dbReference type="ChEBI" id="CHEBI:82748"/>
    </reaction>
    <physiologicalReaction direction="left-to-right" evidence="20">
        <dbReference type="Rhea" id="RHEA:60921"/>
    </physiologicalReaction>
</comment>
<dbReference type="FunCoup" id="A0A6P7YZP4">
    <property type="interactions" value="4517"/>
</dbReference>
<evidence type="ECO:0000256" key="8">
    <source>
        <dbReference type="ARBA" id="ARBA00023002"/>
    </source>
</evidence>
<dbReference type="FunFam" id="2.60.120.590:FF:000006">
    <property type="entry name" value="AlkB homolog 1, histone H2A dioxygenase"/>
    <property type="match status" value="1"/>
</dbReference>
<keyword evidence="11" id="KW-0804">Transcription</keyword>
<evidence type="ECO:0000256" key="29">
    <source>
        <dbReference type="ARBA" id="ARBA00079723"/>
    </source>
</evidence>
<keyword evidence="15" id="KW-0511">Multifunctional enzyme</keyword>
<protein>
    <recommendedName>
        <fullName evidence="25">Nucleic acid dioxygenase ALKBH1</fullName>
        <ecNumber evidence="24">1.14.11.33</ecNumber>
        <ecNumber evidence="23">1.14.11.51</ecNumber>
        <ecNumber evidence="2">4.2.99.18</ecNumber>
    </recommendedName>
    <alternativeName>
        <fullName evidence="28">Alkylated DNA repair protein alkB homolog 1</fullName>
    </alternativeName>
    <alternativeName>
        <fullName evidence="30">Alpha-ketoglutarate-dependent dioxygenase ABH1</fullName>
    </alternativeName>
    <alternativeName>
        <fullName evidence="26">DNA 6mA demethylase</fullName>
    </alternativeName>
    <alternativeName>
        <fullName evidence="27">DNA N6-methyl adenine demethylase ALKBH1</fullName>
    </alternativeName>
    <alternativeName>
        <fullName evidence="32">DNA lyase ABH1</fullName>
    </alternativeName>
    <alternativeName>
        <fullName evidence="29">DNA oxidative demethylase ALKBH1</fullName>
    </alternativeName>
    <alternativeName>
        <fullName evidence="31">mRNA N(3)-methylcytidine demethylase</fullName>
    </alternativeName>
</protein>
<comment type="cofactor">
    <cofactor evidence="33">
        <name>Fe(2+)</name>
        <dbReference type="ChEBI" id="CHEBI:29033"/>
    </cofactor>
    <text evidence="33">Binds 1 Fe(2+) ion per subunit.</text>
</comment>
<keyword evidence="6" id="KW-0810">Translation regulation</keyword>
<evidence type="ECO:0000256" key="22">
    <source>
        <dbReference type="ARBA" id="ARBA00063554"/>
    </source>
</evidence>
<evidence type="ECO:0000256" key="32">
    <source>
        <dbReference type="ARBA" id="ARBA00081604"/>
    </source>
</evidence>
<comment type="catalytic activity">
    <reaction evidence="16">
        <text>an N(1)-methyladenosine in tRNA + 2-oxoglutarate + O2 = an adenosine in tRNA + formaldehyde + succinate + CO2</text>
        <dbReference type="Rhea" id="RHEA:54576"/>
        <dbReference type="Rhea" id="RHEA-COMP:10242"/>
        <dbReference type="Rhea" id="RHEA-COMP:12312"/>
        <dbReference type="ChEBI" id="CHEBI:15379"/>
        <dbReference type="ChEBI" id="CHEBI:16526"/>
        <dbReference type="ChEBI" id="CHEBI:16810"/>
        <dbReference type="ChEBI" id="CHEBI:16842"/>
        <dbReference type="ChEBI" id="CHEBI:30031"/>
        <dbReference type="ChEBI" id="CHEBI:74411"/>
        <dbReference type="ChEBI" id="CHEBI:74491"/>
    </reaction>
</comment>
<evidence type="ECO:0000256" key="16">
    <source>
        <dbReference type="ARBA" id="ARBA00047457"/>
    </source>
</evidence>
<dbReference type="Pfam" id="PF13532">
    <property type="entry name" value="2OG-FeII_Oxy_2"/>
    <property type="match status" value="1"/>
</dbReference>
<dbReference type="GO" id="GO:0141131">
    <property type="term" value="F:DNA N6-methyladenine demethylase activity"/>
    <property type="evidence" value="ECO:0007669"/>
    <property type="project" value="UniProtKB-EC"/>
</dbReference>
<evidence type="ECO:0000256" key="23">
    <source>
        <dbReference type="ARBA" id="ARBA00066586"/>
    </source>
</evidence>
<keyword evidence="5" id="KW-0692">RNA repair</keyword>
<dbReference type="GO" id="GO:0035516">
    <property type="term" value="F:broad specificity oxidative DNA demethylase activity"/>
    <property type="evidence" value="ECO:0007669"/>
    <property type="project" value="UniProtKB-EC"/>
</dbReference>
<evidence type="ECO:0000256" key="18">
    <source>
        <dbReference type="ARBA" id="ARBA00050564"/>
    </source>
</evidence>
<evidence type="ECO:0000256" key="25">
    <source>
        <dbReference type="ARBA" id="ARBA00071276"/>
    </source>
</evidence>
<name>A0A6P7YZP4_9AMPH</name>
<reference evidence="37" key="1">
    <citation type="submission" date="2025-08" db="UniProtKB">
        <authorList>
            <consortium name="RefSeq"/>
        </authorList>
    </citation>
    <scope>IDENTIFICATION</scope>
</reference>
<dbReference type="GO" id="GO:0005737">
    <property type="term" value="C:cytoplasm"/>
    <property type="evidence" value="ECO:0007669"/>
    <property type="project" value="TreeGrafter"/>
</dbReference>
<dbReference type="GO" id="GO:0005634">
    <property type="term" value="C:nucleus"/>
    <property type="evidence" value="ECO:0007669"/>
    <property type="project" value="UniProtKB-SubCell"/>
</dbReference>
<dbReference type="CTD" id="8846"/>
<evidence type="ECO:0000256" key="13">
    <source>
        <dbReference type="ARBA" id="ARBA00023239"/>
    </source>
</evidence>
<keyword evidence="7 37" id="KW-0223">Dioxygenase</keyword>
<evidence type="ECO:0000256" key="31">
    <source>
        <dbReference type="ARBA" id="ARBA00080514"/>
    </source>
</evidence>
<evidence type="ECO:0000256" key="14">
    <source>
        <dbReference type="ARBA" id="ARBA00023242"/>
    </source>
</evidence>
<evidence type="ECO:0000313" key="36">
    <source>
        <dbReference type="Proteomes" id="UP000515156"/>
    </source>
</evidence>
<evidence type="ECO:0000256" key="17">
    <source>
        <dbReference type="ARBA" id="ARBA00050106"/>
    </source>
</evidence>
<comment type="subunit">
    <text evidence="22">Monomer. Interacts with DNAJB6.</text>
</comment>
<dbReference type="GO" id="GO:0006281">
    <property type="term" value="P:DNA repair"/>
    <property type="evidence" value="ECO:0007669"/>
    <property type="project" value="UniProtKB-KW"/>
</dbReference>
<evidence type="ECO:0000256" key="7">
    <source>
        <dbReference type="ARBA" id="ARBA00022964"/>
    </source>
</evidence>
<evidence type="ECO:0000256" key="6">
    <source>
        <dbReference type="ARBA" id="ARBA00022845"/>
    </source>
</evidence>
<dbReference type="GO" id="GO:0141137">
    <property type="term" value="P:positive regulation of gene expression, epigenetic"/>
    <property type="evidence" value="ECO:0007669"/>
    <property type="project" value="UniProtKB-ARBA"/>
</dbReference>
<evidence type="ECO:0000256" key="27">
    <source>
        <dbReference type="ARBA" id="ARBA00076973"/>
    </source>
</evidence>
<evidence type="ECO:0000256" key="15">
    <source>
        <dbReference type="ARBA" id="ARBA00023268"/>
    </source>
</evidence>
<evidence type="ECO:0000259" key="35">
    <source>
        <dbReference type="Pfam" id="PF13532"/>
    </source>
</evidence>
<evidence type="ECO:0000256" key="20">
    <source>
        <dbReference type="ARBA" id="ARBA00052237"/>
    </source>
</evidence>
<keyword evidence="9 33" id="KW-0408">Iron</keyword>
<keyword evidence="14" id="KW-0539">Nucleus</keyword>
<dbReference type="InterPro" id="IPR037151">
    <property type="entry name" value="AlkB-like_sf"/>
</dbReference>
<evidence type="ECO:0000256" key="5">
    <source>
        <dbReference type="ARBA" id="ARBA00022800"/>
    </source>
</evidence>
<evidence type="ECO:0000256" key="12">
    <source>
        <dbReference type="ARBA" id="ARBA00023204"/>
    </source>
</evidence>
<evidence type="ECO:0000256" key="24">
    <source>
        <dbReference type="ARBA" id="ARBA00066725"/>
    </source>
</evidence>
<gene>
    <name evidence="37" type="primary">ALKBH1</name>
</gene>
<evidence type="ECO:0000256" key="4">
    <source>
        <dbReference type="ARBA" id="ARBA00022763"/>
    </source>
</evidence>
<feature type="binding site" evidence="33">
    <location>
        <position position="218"/>
    </location>
    <ligand>
        <name>Fe cation</name>
        <dbReference type="ChEBI" id="CHEBI:24875"/>
        <note>catalytic</note>
    </ligand>
</feature>
<evidence type="ECO:0000256" key="10">
    <source>
        <dbReference type="ARBA" id="ARBA00023015"/>
    </source>
</evidence>
<dbReference type="InParanoid" id="A0A6P7YZP4"/>
<feature type="binding site" evidence="33">
    <location>
        <position position="272"/>
    </location>
    <ligand>
        <name>Fe cation</name>
        <dbReference type="ChEBI" id="CHEBI:24875"/>
        <note>catalytic</note>
    </ligand>
</feature>
<keyword evidence="8" id="KW-0560">Oxidoreductase</keyword>
<comment type="subcellular location">
    <subcellularLocation>
        <location evidence="1">Nucleus</location>
    </subcellularLocation>
</comment>
<accession>A0A6P7YZP4</accession>
<dbReference type="EC" id="1.14.11.51" evidence="23"/>
<dbReference type="GO" id="GO:0140078">
    <property type="term" value="F:class I DNA-(apurinic or apyrimidinic site) endonuclease activity"/>
    <property type="evidence" value="ECO:0007669"/>
    <property type="project" value="UniProtKB-EC"/>
</dbReference>